<dbReference type="SFLD" id="SFLDG01140">
    <property type="entry name" value="C2.B:_Phosphomannomutase_and_P"/>
    <property type="match status" value="1"/>
</dbReference>
<gene>
    <name evidence="1" type="ORF">Cpap_3067</name>
</gene>
<dbReference type="CDD" id="cd07516">
    <property type="entry name" value="HAD_Pase"/>
    <property type="match status" value="1"/>
</dbReference>
<keyword evidence="2" id="KW-1185">Reference proteome</keyword>
<dbReference type="PANTHER" id="PTHR10000:SF8">
    <property type="entry name" value="HAD SUPERFAMILY HYDROLASE-LIKE, TYPE 3"/>
    <property type="match status" value="1"/>
</dbReference>
<evidence type="ECO:0000313" key="1">
    <source>
        <dbReference type="EMBL" id="EGD48644.1"/>
    </source>
</evidence>
<dbReference type="STRING" id="588581.Cpap_3067"/>
<dbReference type="Gene3D" id="3.40.50.1000">
    <property type="entry name" value="HAD superfamily/HAD-like"/>
    <property type="match status" value="1"/>
</dbReference>
<dbReference type="OrthoDB" id="9781413at2"/>
<reference evidence="1" key="1">
    <citation type="submission" date="2009-07" db="EMBL/GenBank/DDBJ databases">
        <authorList>
            <consortium name="US DOE Joint Genome Institute (JGI-PGF)"/>
            <person name="Lucas S."/>
            <person name="Copeland A."/>
            <person name="Lapidus A."/>
            <person name="Glavina del Rio T."/>
            <person name="Tice H."/>
            <person name="Bruce D."/>
            <person name="Goodwin L."/>
            <person name="Pitluck S."/>
            <person name="Larimer F."/>
            <person name="Land M.L."/>
            <person name="Mouttaki H."/>
            <person name="He Z."/>
            <person name="Zhou J."/>
            <person name="Hemme C.L."/>
        </authorList>
    </citation>
    <scope>NUCLEOTIDE SEQUENCE</scope>
    <source>
        <strain evidence="1">DSM 2782</strain>
    </source>
</reference>
<proteinExistence type="predicted"/>
<dbReference type="PANTHER" id="PTHR10000">
    <property type="entry name" value="PHOSPHOSERINE PHOSPHATASE"/>
    <property type="match status" value="1"/>
</dbReference>
<dbReference type="InterPro" id="IPR000150">
    <property type="entry name" value="Cof"/>
</dbReference>
<reference evidence="1" key="2">
    <citation type="submission" date="2011-01" db="EMBL/GenBank/DDBJ databases">
        <title>The Non-contiguous Finished genome of Clostridium papyrosolvens.</title>
        <authorList>
            <person name="Lucas S."/>
            <person name="Copeland A."/>
            <person name="Lapidus A."/>
            <person name="Cheng J.-F."/>
            <person name="Goodwin L."/>
            <person name="Pitluck S."/>
            <person name="Misra M."/>
            <person name="Chertkov O."/>
            <person name="Detter J.C."/>
            <person name="Han C."/>
            <person name="Tapia R."/>
            <person name="Land M."/>
            <person name="Hauser L."/>
            <person name="Kyrpides N."/>
            <person name="Ivanova N."/>
            <person name="Pagani I."/>
            <person name="Mouttaki H."/>
            <person name="He Z."/>
            <person name="Zhou J."/>
            <person name="Hemme C.L."/>
            <person name="Woyke T."/>
        </authorList>
    </citation>
    <scope>NUCLEOTIDE SEQUENCE [LARGE SCALE GENOMIC DNA]</scope>
    <source>
        <strain evidence="1">DSM 2782</strain>
    </source>
</reference>
<dbReference type="RefSeq" id="WP_004617843.1">
    <property type="nucleotide sequence ID" value="NZ_ACXX02000003.1"/>
</dbReference>
<dbReference type="SFLD" id="SFLDS00003">
    <property type="entry name" value="Haloacid_Dehalogenase"/>
    <property type="match status" value="1"/>
</dbReference>
<dbReference type="NCBIfam" id="TIGR01484">
    <property type="entry name" value="HAD-SF-IIB"/>
    <property type="match status" value="1"/>
</dbReference>
<dbReference type="Pfam" id="PF08282">
    <property type="entry name" value="Hydrolase_3"/>
    <property type="match status" value="1"/>
</dbReference>
<dbReference type="Proteomes" id="UP000003860">
    <property type="component" value="Unassembled WGS sequence"/>
</dbReference>
<dbReference type="eggNOG" id="COG0561">
    <property type="taxonomic scope" value="Bacteria"/>
</dbReference>
<protein>
    <submittedName>
        <fullName evidence="1">Cof-like hydrolase</fullName>
    </submittedName>
</protein>
<sequence>MFNNYSKYLIISDLDGTLINSQHLISQENLDAISFFIKNGGSFAIATGRSKDNIRPYIENLTLNGPCILYNGGGIYNFQEERFLATELMDKSLVEEYIIYCMKNYKNMVVEIFTPDMLYIITPDHILDPYVEREKQVYVRTTLDEVMKKDWIKVLIYDSPESLQKAQSMLKNYNFLDKVDSFFSQVFYLELIKKGISKGAALERLKNLNQYRDKTIIAVGDYDNDVEMISSADVGIAVSNARECVKDVADIVTVSNDENALHDIIYNIIPSLADK</sequence>
<organism evidence="1 2">
    <name type="scientific">Ruminiclostridium papyrosolvens DSM 2782</name>
    <dbReference type="NCBI Taxonomy" id="588581"/>
    <lineage>
        <taxon>Bacteria</taxon>
        <taxon>Bacillati</taxon>
        <taxon>Bacillota</taxon>
        <taxon>Clostridia</taxon>
        <taxon>Eubacteriales</taxon>
        <taxon>Oscillospiraceae</taxon>
        <taxon>Ruminiclostridium</taxon>
    </lineage>
</organism>
<dbReference type="GO" id="GO:0005829">
    <property type="term" value="C:cytosol"/>
    <property type="evidence" value="ECO:0007669"/>
    <property type="project" value="TreeGrafter"/>
</dbReference>
<accession>F1TAV1</accession>
<name>F1TAV1_9FIRM</name>
<dbReference type="Gene3D" id="3.30.1240.10">
    <property type="match status" value="1"/>
</dbReference>
<dbReference type="InterPro" id="IPR036412">
    <property type="entry name" value="HAD-like_sf"/>
</dbReference>
<dbReference type="GO" id="GO:0016791">
    <property type="term" value="F:phosphatase activity"/>
    <property type="evidence" value="ECO:0007669"/>
    <property type="project" value="TreeGrafter"/>
</dbReference>
<dbReference type="NCBIfam" id="TIGR00099">
    <property type="entry name" value="Cof-subfamily"/>
    <property type="match status" value="1"/>
</dbReference>
<dbReference type="GO" id="GO:0000287">
    <property type="term" value="F:magnesium ion binding"/>
    <property type="evidence" value="ECO:0007669"/>
    <property type="project" value="TreeGrafter"/>
</dbReference>
<dbReference type="AlphaFoldDB" id="F1TAV1"/>
<comment type="caution">
    <text evidence="1">The sequence shown here is derived from an EMBL/GenBank/DDBJ whole genome shotgun (WGS) entry which is preliminary data.</text>
</comment>
<dbReference type="InterPro" id="IPR006379">
    <property type="entry name" value="HAD-SF_hydro_IIB"/>
</dbReference>
<dbReference type="SUPFAM" id="SSF56784">
    <property type="entry name" value="HAD-like"/>
    <property type="match status" value="1"/>
</dbReference>
<evidence type="ECO:0000313" key="2">
    <source>
        <dbReference type="Proteomes" id="UP000003860"/>
    </source>
</evidence>
<dbReference type="EMBL" id="ACXX02000003">
    <property type="protein sequence ID" value="EGD48644.1"/>
    <property type="molecule type" value="Genomic_DNA"/>
</dbReference>
<dbReference type="PRINTS" id="PR00119">
    <property type="entry name" value="CATATPASE"/>
</dbReference>
<dbReference type="InterPro" id="IPR023214">
    <property type="entry name" value="HAD_sf"/>
</dbReference>